<evidence type="ECO:0000256" key="1">
    <source>
        <dbReference type="ARBA" id="ARBA00004141"/>
    </source>
</evidence>
<evidence type="ECO:0000313" key="10">
    <source>
        <dbReference type="EMBL" id="KEO74896.1"/>
    </source>
</evidence>
<feature type="transmembrane region" description="Helical" evidence="9">
    <location>
        <begin position="21"/>
        <end position="44"/>
    </location>
</feature>
<dbReference type="OrthoDB" id="9814417at2"/>
<evidence type="ECO:0000256" key="4">
    <source>
        <dbReference type="ARBA" id="ARBA00022692"/>
    </source>
</evidence>
<dbReference type="PANTHER" id="PTHR43448">
    <property type="entry name" value="PROTOHEME IX FARNESYLTRANSFERASE, MITOCHONDRIAL"/>
    <property type="match status" value="1"/>
</dbReference>
<feature type="transmembrane region" description="Helical" evidence="9">
    <location>
        <begin position="220"/>
        <end position="239"/>
    </location>
</feature>
<dbReference type="PANTHER" id="PTHR43448:SF2">
    <property type="entry name" value="PROTOHEME IX FARNESYLTRANSFERASE, MITOCHONDRIAL"/>
    <property type="match status" value="1"/>
</dbReference>
<gene>
    <name evidence="9" type="primary">ctaB</name>
    <name evidence="10" type="ORF">EL17_04245</name>
</gene>
<evidence type="ECO:0000256" key="3">
    <source>
        <dbReference type="ARBA" id="ARBA00022679"/>
    </source>
</evidence>
<feature type="transmembrane region" description="Helical" evidence="9">
    <location>
        <begin position="280"/>
        <end position="297"/>
    </location>
</feature>
<keyword evidence="3 9" id="KW-0808">Transferase</keyword>
<evidence type="ECO:0000256" key="9">
    <source>
        <dbReference type="HAMAP-Rule" id="MF_00154"/>
    </source>
</evidence>
<evidence type="ECO:0000256" key="8">
    <source>
        <dbReference type="ARBA" id="ARBA00047690"/>
    </source>
</evidence>
<dbReference type="InterPro" id="IPR006369">
    <property type="entry name" value="Protohaem_IX_farnesylTrfase"/>
</dbReference>
<keyword evidence="2 9" id="KW-1003">Cell membrane</keyword>
<evidence type="ECO:0000256" key="5">
    <source>
        <dbReference type="ARBA" id="ARBA00022989"/>
    </source>
</evidence>
<feature type="transmembrane region" description="Helical" evidence="9">
    <location>
        <begin position="151"/>
        <end position="170"/>
    </location>
</feature>
<feature type="transmembrane region" description="Helical" evidence="9">
    <location>
        <begin position="50"/>
        <end position="77"/>
    </location>
</feature>
<feature type="transmembrane region" description="Helical" evidence="9">
    <location>
        <begin position="127"/>
        <end position="144"/>
    </location>
</feature>
<keyword evidence="5 9" id="KW-1133">Transmembrane helix</keyword>
<feature type="transmembrane region" description="Helical" evidence="9">
    <location>
        <begin position="98"/>
        <end position="121"/>
    </location>
</feature>
<dbReference type="PROSITE" id="PS00943">
    <property type="entry name" value="UBIA"/>
    <property type="match status" value="1"/>
</dbReference>
<keyword evidence="4 9" id="KW-0812">Transmembrane</keyword>
<evidence type="ECO:0000256" key="2">
    <source>
        <dbReference type="ARBA" id="ARBA00022475"/>
    </source>
</evidence>
<dbReference type="InterPro" id="IPR030470">
    <property type="entry name" value="UbiA_prenylTrfase_CS"/>
</dbReference>
<dbReference type="GO" id="GO:0008495">
    <property type="term" value="F:protoheme IX farnesyltransferase activity"/>
    <property type="evidence" value="ECO:0007669"/>
    <property type="project" value="UniProtKB-UniRule"/>
</dbReference>
<dbReference type="eggNOG" id="COG0109">
    <property type="taxonomic scope" value="Bacteria"/>
</dbReference>
<comment type="miscellaneous">
    <text evidence="9">Carbon 2 of the heme B porphyrin ring is defined according to the Fischer nomenclature.</text>
</comment>
<evidence type="ECO:0000313" key="11">
    <source>
        <dbReference type="Proteomes" id="UP000027821"/>
    </source>
</evidence>
<comment type="pathway">
    <text evidence="9">Porphyrin-containing compound metabolism; heme O biosynthesis; heme O from protoheme: step 1/1.</text>
</comment>
<keyword evidence="6 9" id="KW-0350">Heme biosynthesis</keyword>
<feature type="transmembrane region" description="Helical" evidence="9">
    <location>
        <begin position="176"/>
        <end position="199"/>
    </location>
</feature>
<dbReference type="EC" id="2.5.1.141" evidence="9"/>
<sequence>MRAINVSENLFLELFTARCKAYYDLIKFRLSAVVTFSAAFGFVLGDRGMVFSWGAFLALIVGGFLISGASGAFNEIIERDFDKLMKRTKDRPLPTNSLSLSEAYWFASAIAVIGVTLLWVFTNPLTTGLGLLSMVLYVLIYTPLKRIGPIAVFVGAIPGAMPPLLGWTAATGSISYEALIIFGIQFIWQFPHFWAIAWVSDEDYKKAGFKLLPSGGKKDLNTAIQIMIYTLFLLPLGLLPSYFGLTGLTSGIVATVCGVLFLAQTFTLMKDCSRKSALKIMFGSFLYLPIVQIAYMFDKVS</sequence>
<dbReference type="NCBIfam" id="TIGR01473">
    <property type="entry name" value="cyoE_ctaB"/>
    <property type="match status" value="1"/>
</dbReference>
<dbReference type="GO" id="GO:0048034">
    <property type="term" value="P:heme O biosynthetic process"/>
    <property type="evidence" value="ECO:0007669"/>
    <property type="project" value="UniProtKB-UniRule"/>
</dbReference>
<comment type="similarity">
    <text evidence="9">Belongs to the UbiA prenyltransferase family. Protoheme IX farnesyltransferase subfamily.</text>
</comment>
<keyword evidence="7 9" id="KW-0472">Membrane</keyword>
<keyword evidence="11" id="KW-1185">Reference proteome</keyword>
<dbReference type="GO" id="GO:0005886">
    <property type="term" value="C:plasma membrane"/>
    <property type="evidence" value="ECO:0007669"/>
    <property type="project" value="UniProtKB-SubCell"/>
</dbReference>
<comment type="caution">
    <text evidence="10">The sequence shown here is derived from an EMBL/GenBank/DDBJ whole genome shotgun (WGS) entry which is preliminary data.</text>
</comment>
<comment type="subcellular location">
    <subcellularLocation>
        <location evidence="9">Cell membrane</location>
        <topology evidence="9">Multi-pass membrane protein</topology>
    </subcellularLocation>
    <subcellularLocation>
        <location evidence="1">Membrane</location>
        <topology evidence="1">Multi-pass membrane protein</topology>
    </subcellularLocation>
</comment>
<reference evidence="10 11" key="1">
    <citation type="submission" date="2014-04" db="EMBL/GenBank/DDBJ databases">
        <title>Characterization and application of a salt tolerant electro-active bacterium.</title>
        <authorList>
            <person name="Yang L."/>
            <person name="Wei S."/>
            <person name="Tay Q.X.M."/>
        </authorList>
    </citation>
    <scope>NUCLEOTIDE SEQUENCE [LARGE SCALE GENOMIC DNA]</scope>
    <source>
        <strain evidence="10 11">LY1</strain>
    </source>
</reference>
<dbReference type="EMBL" id="JMIH01000014">
    <property type="protein sequence ID" value="KEO74896.1"/>
    <property type="molecule type" value="Genomic_DNA"/>
</dbReference>
<feature type="transmembrane region" description="Helical" evidence="9">
    <location>
        <begin position="245"/>
        <end position="268"/>
    </location>
</feature>
<dbReference type="Pfam" id="PF01040">
    <property type="entry name" value="UbiA"/>
    <property type="match status" value="1"/>
</dbReference>
<comment type="catalytic activity">
    <reaction evidence="8 9">
        <text>heme b + (2E,6E)-farnesyl diphosphate + H2O = Fe(II)-heme o + diphosphate</text>
        <dbReference type="Rhea" id="RHEA:28070"/>
        <dbReference type="ChEBI" id="CHEBI:15377"/>
        <dbReference type="ChEBI" id="CHEBI:33019"/>
        <dbReference type="ChEBI" id="CHEBI:60344"/>
        <dbReference type="ChEBI" id="CHEBI:60530"/>
        <dbReference type="ChEBI" id="CHEBI:175763"/>
        <dbReference type="EC" id="2.5.1.141"/>
    </reaction>
</comment>
<dbReference type="RefSeq" id="WP_035071247.1">
    <property type="nucleotide sequence ID" value="NZ_JMIH01000014.1"/>
</dbReference>
<dbReference type="UniPathway" id="UPA00834">
    <property type="reaction ID" value="UER00712"/>
</dbReference>
<dbReference type="AlphaFoldDB" id="A0A074KY36"/>
<dbReference type="HAMAP" id="MF_00154">
    <property type="entry name" value="CyoE_CtaB"/>
    <property type="match status" value="1"/>
</dbReference>
<dbReference type="Proteomes" id="UP000027821">
    <property type="component" value="Unassembled WGS sequence"/>
</dbReference>
<evidence type="ECO:0000256" key="6">
    <source>
        <dbReference type="ARBA" id="ARBA00023133"/>
    </source>
</evidence>
<dbReference type="STRING" id="1048983.EL17_04245"/>
<dbReference type="GO" id="GO:0006784">
    <property type="term" value="P:heme A biosynthetic process"/>
    <property type="evidence" value="ECO:0007669"/>
    <property type="project" value="TreeGrafter"/>
</dbReference>
<comment type="function">
    <text evidence="9">Converts heme B (protoheme IX) to heme O by substitution of the vinyl group on carbon 2 of heme B porphyrin ring with a hydroxyethyl farnesyl side group.</text>
</comment>
<name>A0A074KY36_9BACT</name>
<proteinExistence type="inferred from homology"/>
<evidence type="ECO:0000256" key="7">
    <source>
        <dbReference type="ARBA" id="ARBA00023136"/>
    </source>
</evidence>
<dbReference type="CDD" id="cd13957">
    <property type="entry name" value="PT_UbiA_Cox10"/>
    <property type="match status" value="1"/>
</dbReference>
<accession>A0A074KY36</accession>
<organism evidence="10 11">
    <name type="scientific">Anditalea andensis</name>
    <dbReference type="NCBI Taxonomy" id="1048983"/>
    <lineage>
        <taxon>Bacteria</taxon>
        <taxon>Pseudomonadati</taxon>
        <taxon>Bacteroidota</taxon>
        <taxon>Cytophagia</taxon>
        <taxon>Cytophagales</taxon>
        <taxon>Cytophagaceae</taxon>
        <taxon>Anditalea</taxon>
    </lineage>
</organism>
<protein>
    <recommendedName>
        <fullName evidence="9">Protoheme IX farnesyltransferase</fullName>
        <ecNumber evidence="9">2.5.1.141</ecNumber>
    </recommendedName>
    <alternativeName>
        <fullName evidence="9">Heme B farnesyltransferase</fullName>
    </alternativeName>
    <alternativeName>
        <fullName evidence="9">Heme O synthase</fullName>
    </alternativeName>
</protein>
<dbReference type="InterPro" id="IPR044878">
    <property type="entry name" value="UbiA_sf"/>
</dbReference>
<dbReference type="InterPro" id="IPR000537">
    <property type="entry name" value="UbiA_prenyltransferase"/>
</dbReference>
<dbReference type="Gene3D" id="1.10.357.140">
    <property type="entry name" value="UbiA prenyltransferase"/>
    <property type="match status" value="1"/>
</dbReference>